<dbReference type="Proteomes" id="UP000092460">
    <property type="component" value="Unassembled WGS sequence"/>
</dbReference>
<dbReference type="Gene3D" id="2.40.10.10">
    <property type="entry name" value="Trypsin-like serine proteases"/>
    <property type="match status" value="3"/>
</dbReference>
<evidence type="ECO:0000313" key="3">
    <source>
        <dbReference type="EnsemblMetazoa" id="GPPI049171-PA"/>
    </source>
</evidence>
<dbReference type="AlphaFoldDB" id="A0A1B0C4T7"/>
<feature type="chain" id="PRO_5008405366" description="Peptidase S1 domain-containing protein" evidence="2">
    <location>
        <begin position="17"/>
        <end position="768"/>
    </location>
</feature>
<evidence type="ECO:0000256" key="2">
    <source>
        <dbReference type="SAM" id="SignalP"/>
    </source>
</evidence>
<proteinExistence type="predicted"/>
<keyword evidence="4" id="KW-1185">Reference proteome</keyword>
<protein>
    <recommendedName>
        <fullName evidence="5">Peptidase S1 domain-containing protein</fullName>
    </recommendedName>
</protein>
<dbReference type="InterPro" id="IPR043504">
    <property type="entry name" value="Peptidase_S1_PA_chymotrypsin"/>
</dbReference>
<name>A0A1B0C4T7_9MUSC</name>
<dbReference type="EMBL" id="JXJN01025646">
    <property type="status" value="NOT_ANNOTATED_CDS"/>
    <property type="molecule type" value="Genomic_DNA"/>
</dbReference>
<evidence type="ECO:0000313" key="4">
    <source>
        <dbReference type="Proteomes" id="UP000092460"/>
    </source>
</evidence>
<dbReference type="EnsemblMetazoa" id="GPPI049171-RA">
    <property type="protein sequence ID" value="GPPI049171-PA"/>
    <property type="gene ID" value="GPPI049171"/>
</dbReference>
<keyword evidence="2" id="KW-0732">Signal</keyword>
<sequence length="768" mass="85678">MIEFFFIILGVCGVLTQDEVNPDANISVTEVISGSKYTKHLAIWGVYTSGEMHLYGVGVLLKRDIVLSYTVINVTERQITARNPLEIHVGFTIVGTYRYPNRIPYSQADKWMDGRNYMKSTRLDLPQLGLIKINAILRLHPYYVALMELPQHDYNGSENCVIVGFGDFKDKVTFTHTFAFETKVKVLDVKTCREVNPDYALLHDNCICILSALGDEICEVAGGEPVICDEKLEHPRKTSYAKHLVWGAIKPTSLELEGKAANTKDIQKFERITGFGVIIDKNLILSSRGDAPGNPQMDAKILGVHVKGDVERVVGYGQTVFKDVPEKPYQVPLKTGALYKNPKNHIALYETTEKLKLDKQKAESVILASKEYKIGDKCVIIKPTGTQNGQEISEFDVEILDEKNCMQMVPDIDSDLLCFNISSCAVEAAGVPVICSGELASIITVEKPDCEKPLVGANIFKNRQWIHSKANELYVESSSSNTEDILLQELENPEITDYAKYLVWCSVKPKNIQINGRSATKWEMHTYKEPIGFGVIIANNLVLSGLGDAPPGPRIEFKTRTLDGDVHVKGVIETVVGYGQTRFNIVPGEPYQTPLKIGTRHTDPYSFITLYETKKSLQLNTGRAVISPLASKLYGPRHKCLLIKPTEVKQVPHEGAEIVQYPVEILDFEKCRDFADDLHEDAEELLLCFNITNCAVNISGYPVFCNDEVASIITEIDGTCDTPLIGVNIFNNLDWINYMITVLAINRASPTLISRSSFLLVLVLLYVI</sequence>
<dbReference type="InterPro" id="IPR009003">
    <property type="entry name" value="Peptidase_S1_PA"/>
</dbReference>
<dbReference type="PANTHER" id="PTHR24271">
    <property type="entry name" value="KALLIKREIN-RELATED"/>
    <property type="match status" value="1"/>
</dbReference>
<dbReference type="VEuPathDB" id="VectorBase:GPPI049171"/>
<keyword evidence="1" id="KW-1015">Disulfide bond</keyword>
<evidence type="ECO:0008006" key="5">
    <source>
        <dbReference type="Google" id="ProtNLM"/>
    </source>
</evidence>
<dbReference type="PANTHER" id="PTHR24271:SF50">
    <property type="match status" value="1"/>
</dbReference>
<dbReference type="SUPFAM" id="SSF50494">
    <property type="entry name" value="Trypsin-like serine proteases"/>
    <property type="match status" value="2"/>
</dbReference>
<feature type="signal peptide" evidence="2">
    <location>
        <begin position="1"/>
        <end position="16"/>
    </location>
</feature>
<evidence type="ECO:0000256" key="1">
    <source>
        <dbReference type="ARBA" id="ARBA00023157"/>
    </source>
</evidence>
<organism evidence="3 4">
    <name type="scientific">Glossina palpalis gambiensis</name>
    <dbReference type="NCBI Taxonomy" id="67801"/>
    <lineage>
        <taxon>Eukaryota</taxon>
        <taxon>Metazoa</taxon>
        <taxon>Ecdysozoa</taxon>
        <taxon>Arthropoda</taxon>
        <taxon>Hexapoda</taxon>
        <taxon>Insecta</taxon>
        <taxon>Pterygota</taxon>
        <taxon>Neoptera</taxon>
        <taxon>Endopterygota</taxon>
        <taxon>Diptera</taxon>
        <taxon>Brachycera</taxon>
        <taxon>Muscomorpha</taxon>
        <taxon>Hippoboscoidea</taxon>
        <taxon>Glossinidae</taxon>
        <taxon>Glossina</taxon>
    </lineage>
</organism>
<reference evidence="3" key="2">
    <citation type="submission" date="2020-05" db="UniProtKB">
        <authorList>
            <consortium name="EnsemblMetazoa"/>
        </authorList>
    </citation>
    <scope>IDENTIFICATION</scope>
    <source>
        <strain evidence="3">IAEA</strain>
    </source>
</reference>
<reference evidence="4" key="1">
    <citation type="submission" date="2015-01" db="EMBL/GenBank/DDBJ databases">
        <authorList>
            <person name="Aksoy S."/>
            <person name="Warren W."/>
            <person name="Wilson R.K."/>
        </authorList>
    </citation>
    <scope>NUCLEOTIDE SEQUENCE [LARGE SCALE GENOMIC DNA]</scope>
    <source>
        <strain evidence="4">IAEA</strain>
    </source>
</reference>
<accession>A0A1B0C4T7</accession>